<reference evidence="2" key="1">
    <citation type="journal article" date="2021" name="Nat. Commun.">
        <title>Genetic determinants of endophytism in the Arabidopsis root mycobiome.</title>
        <authorList>
            <person name="Mesny F."/>
            <person name="Miyauchi S."/>
            <person name="Thiergart T."/>
            <person name="Pickel B."/>
            <person name="Atanasova L."/>
            <person name="Karlsson M."/>
            <person name="Huettel B."/>
            <person name="Barry K.W."/>
            <person name="Haridas S."/>
            <person name="Chen C."/>
            <person name="Bauer D."/>
            <person name="Andreopoulos W."/>
            <person name="Pangilinan J."/>
            <person name="LaButti K."/>
            <person name="Riley R."/>
            <person name="Lipzen A."/>
            <person name="Clum A."/>
            <person name="Drula E."/>
            <person name="Henrissat B."/>
            <person name="Kohler A."/>
            <person name="Grigoriev I.V."/>
            <person name="Martin F.M."/>
            <person name="Hacquard S."/>
        </authorList>
    </citation>
    <scope>NUCLEOTIDE SEQUENCE</scope>
    <source>
        <strain evidence="2">MPI-SDFR-AT-0120</strain>
    </source>
</reference>
<feature type="region of interest" description="Disordered" evidence="1">
    <location>
        <begin position="1"/>
        <end position="67"/>
    </location>
</feature>
<feature type="compositionally biased region" description="Low complexity" evidence="1">
    <location>
        <begin position="102"/>
        <end position="138"/>
    </location>
</feature>
<dbReference type="OrthoDB" id="3786129at2759"/>
<evidence type="ECO:0000313" key="3">
    <source>
        <dbReference type="Proteomes" id="UP000813461"/>
    </source>
</evidence>
<accession>A0A8K0RGS2</accession>
<protein>
    <submittedName>
        <fullName evidence="2">Uncharacterized protein</fullName>
    </submittedName>
</protein>
<gene>
    <name evidence="2" type="ORF">FB567DRAFT_510801</name>
</gene>
<dbReference type="AlphaFoldDB" id="A0A8K0RGS2"/>
<sequence length="284" mass="31595">MSNLLTMEAREGQGVRSSLKVQSAPISSRTVESTNQHTAVQSAGSASPSYSRDAPAEEQRYVPGGTYSRMYRHSKGVIDKCRKAIKDFIPALQQTKHKRKQSATGRSSAAASSIRTPSPTPPSSSQRNARRSSSSSRMRSIRGRRSIWKQDGRVIIENEHGRERKQHAIVLFDPQCQKDVVSTVFLQERFGLSFDGLTQEALGYSITGQEEFVSVGRQAIRWWAPNLNRYENAFCRVVRSSRFDLIIGEETITKLDIFKPGLIAAFMTPRAGLHGKLAPVALDL</sequence>
<feature type="region of interest" description="Disordered" evidence="1">
    <location>
        <begin position="93"/>
        <end position="143"/>
    </location>
</feature>
<proteinExistence type="predicted"/>
<name>A0A8K0RGS2_9PLEO</name>
<feature type="compositionally biased region" description="Polar residues" evidence="1">
    <location>
        <begin position="15"/>
        <end position="50"/>
    </location>
</feature>
<comment type="caution">
    <text evidence="2">The sequence shown here is derived from an EMBL/GenBank/DDBJ whole genome shotgun (WGS) entry which is preliminary data.</text>
</comment>
<organism evidence="2 3">
    <name type="scientific">Paraphoma chrysanthemicola</name>
    <dbReference type="NCBI Taxonomy" id="798071"/>
    <lineage>
        <taxon>Eukaryota</taxon>
        <taxon>Fungi</taxon>
        <taxon>Dikarya</taxon>
        <taxon>Ascomycota</taxon>
        <taxon>Pezizomycotina</taxon>
        <taxon>Dothideomycetes</taxon>
        <taxon>Pleosporomycetidae</taxon>
        <taxon>Pleosporales</taxon>
        <taxon>Pleosporineae</taxon>
        <taxon>Phaeosphaeriaceae</taxon>
        <taxon>Paraphoma</taxon>
    </lineage>
</organism>
<dbReference type="Proteomes" id="UP000813461">
    <property type="component" value="Unassembled WGS sequence"/>
</dbReference>
<keyword evidence="3" id="KW-1185">Reference proteome</keyword>
<evidence type="ECO:0000313" key="2">
    <source>
        <dbReference type="EMBL" id="KAH7094670.1"/>
    </source>
</evidence>
<evidence type="ECO:0000256" key="1">
    <source>
        <dbReference type="SAM" id="MobiDB-lite"/>
    </source>
</evidence>
<dbReference type="EMBL" id="JAGMVJ010000001">
    <property type="protein sequence ID" value="KAH7094670.1"/>
    <property type="molecule type" value="Genomic_DNA"/>
</dbReference>